<evidence type="ECO:0000313" key="6">
    <source>
        <dbReference type="Proteomes" id="UP000593564"/>
    </source>
</evidence>
<dbReference type="Gene3D" id="3.40.50.300">
    <property type="entry name" value="P-loop containing nucleotide triphosphate hydrolases"/>
    <property type="match status" value="1"/>
</dbReference>
<dbReference type="InterPro" id="IPR003959">
    <property type="entry name" value="ATPase_AAA_core"/>
</dbReference>
<gene>
    <name evidence="5" type="ORF">HYC85_004923</name>
</gene>
<dbReference type="GO" id="GO:0016887">
    <property type="term" value="F:ATP hydrolysis activity"/>
    <property type="evidence" value="ECO:0007669"/>
    <property type="project" value="InterPro"/>
</dbReference>
<dbReference type="InterPro" id="IPR050130">
    <property type="entry name" value="ClpA_ClpB"/>
</dbReference>
<feature type="domain" description="ATPase AAA-type core" evidence="3">
    <location>
        <begin position="1"/>
        <end position="52"/>
    </location>
</feature>
<proteinExistence type="predicted"/>
<evidence type="ECO:0008006" key="7">
    <source>
        <dbReference type="Google" id="ProtNLM"/>
    </source>
</evidence>
<dbReference type="AlphaFoldDB" id="A0A7J7I0R2"/>
<organism evidence="5 6">
    <name type="scientific">Camellia sinensis</name>
    <name type="common">Tea plant</name>
    <name type="synonym">Thea sinensis</name>
    <dbReference type="NCBI Taxonomy" id="4442"/>
    <lineage>
        <taxon>Eukaryota</taxon>
        <taxon>Viridiplantae</taxon>
        <taxon>Streptophyta</taxon>
        <taxon>Embryophyta</taxon>
        <taxon>Tracheophyta</taxon>
        <taxon>Spermatophyta</taxon>
        <taxon>Magnoliopsida</taxon>
        <taxon>eudicotyledons</taxon>
        <taxon>Gunneridae</taxon>
        <taxon>Pentapetalae</taxon>
        <taxon>asterids</taxon>
        <taxon>Ericales</taxon>
        <taxon>Theaceae</taxon>
        <taxon>Camellia</taxon>
    </lineage>
</organism>
<dbReference type="Pfam" id="PF10431">
    <property type="entry name" value="ClpB_D2-small"/>
    <property type="match status" value="1"/>
</dbReference>
<evidence type="ECO:0000256" key="2">
    <source>
        <dbReference type="ARBA" id="ARBA00022840"/>
    </source>
</evidence>
<reference evidence="6" key="1">
    <citation type="journal article" date="2020" name="Nat. Commun.">
        <title>Genome assembly of wild tea tree DASZ reveals pedigree and selection history of tea varieties.</title>
        <authorList>
            <person name="Zhang W."/>
            <person name="Zhang Y."/>
            <person name="Qiu H."/>
            <person name="Guo Y."/>
            <person name="Wan H."/>
            <person name="Zhang X."/>
            <person name="Scossa F."/>
            <person name="Alseekh S."/>
            <person name="Zhang Q."/>
            <person name="Wang P."/>
            <person name="Xu L."/>
            <person name="Schmidt M.H."/>
            <person name="Jia X."/>
            <person name="Li D."/>
            <person name="Zhu A."/>
            <person name="Guo F."/>
            <person name="Chen W."/>
            <person name="Ni D."/>
            <person name="Usadel B."/>
            <person name="Fernie A.R."/>
            <person name="Wen W."/>
        </authorList>
    </citation>
    <scope>NUCLEOTIDE SEQUENCE [LARGE SCALE GENOMIC DNA]</scope>
    <source>
        <strain evidence="6">cv. G240</strain>
    </source>
</reference>
<accession>A0A7J7I0R2</accession>
<keyword evidence="6" id="KW-1185">Reference proteome</keyword>
<dbReference type="EMBL" id="JACBKZ010000002">
    <property type="protein sequence ID" value="KAF5957698.1"/>
    <property type="molecule type" value="Genomic_DNA"/>
</dbReference>
<comment type="caution">
    <text evidence="5">The sequence shown here is derived from an EMBL/GenBank/DDBJ whole genome shotgun (WGS) entry which is preliminary data.</text>
</comment>
<dbReference type="Proteomes" id="UP000593564">
    <property type="component" value="Unassembled WGS sequence"/>
</dbReference>
<sequence length="238" mass="25846">MVDFTNIAIIMTSNLGAEYLLKGLMGKCSMDSARELVRKHFMPELLNRLDEIVVFDPLSHEQLRKVARLQLDDVAVGLAERRIALGVTEEALDVILAESYDPASTKTSLRFACFINFICNGICLEMIQSSDKLLQSLLLGSWCEAYSKMVGKEGGHRVSKMLITGKIDEKSTVCIDAAYNGMVLTYRVEENGAVVNAATGQKSDILILLPNGPRSDAAQTAKKGNIGGIIGGDDETDG</sequence>
<evidence type="ECO:0000259" key="4">
    <source>
        <dbReference type="Pfam" id="PF10431"/>
    </source>
</evidence>
<keyword evidence="1" id="KW-0547">Nucleotide-binding</keyword>
<protein>
    <recommendedName>
        <fullName evidence="7">Clp ATPase C-terminal domain-containing protein</fullName>
    </recommendedName>
</protein>
<evidence type="ECO:0000256" key="1">
    <source>
        <dbReference type="ARBA" id="ARBA00022741"/>
    </source>
</evidence>
<dbReference type="InterPro" id="IPR027417">
    <property type="entry name" value="P-loop_NTPase"/>
</dbReference>
<dbReference type="InterPro" id="IPR019489">
    <property type="entry name" value="Clp_ATPase_C"/>
</dbReference>
<dbReference type="GO" id="GO:0005737">
    <property type="term" value="C:cytoplasm"/>
    <property type="evidence" value="ECO:0007669"/>
    <property type="project" value="TreeGrafter"/>
</dbReference>
<dbReference type="PANTHER" id="PTHR11638:SF18">
    <property type="entry name" value="HEAT SHOCK PROTEIN 104"/>
    <property type="match status" value="1"/>
</dbReference>
<reference evidence="5 6" key="2">
    <citation type="submission" date="2020-07" db="EMBL/GenBank/DDBJ databases">
        <title>Genome assembly of wild tea tree DASZ reveals pedigree and selection history of tea varieties.</title>
        <authorList>
            <person name="Zhang W."/>
        </authorList>
    </citation>
    <scope>NUCLEOTIDE SEQUENCE [LARGE SCALE GENOMIC DNA]</scope>
    <source>
        <strain evidence="6">cv. G240</strain>
        <tissue evidence="5">Leaf</tissue>
    </source>
</reference>
<evidence type="ECO:0000259" key="3">
    <source>
        <dbReference type="Pfam" id="PF07724"/>
    </source>
</evidence>
<dbReference type="Pfam" id="PF07724">
    <property type="entry name" value="AAA_2"/>
    <property type="match status" value="1"/>
</dbReference>
<dbReference type="PANTHER" id="PTHR11638">
    <property type="entry name" value="ATP-DEPENDENT CLP PROTEASE"/>
    <property type="match status" value="1"/>
</dbReference>
<keyword evidence="2" id="KW-0067">ATP-binding</keyword>
<evidence type="ECO:0000313" key="5">
    <source>
        <dbReference type="EMBL" id="KAF5957698.1"/>
    </source>
</evidence>
<dbReference type="Gene3D" id="1.10.8.60">
    <property type="match status" value="1"/>
</dbReference>
<dbReference type="SUPFAM" id="SSF52540">
    <property type="entry name" value="P-loop containing nucleoside triphosphate hydrolases"/>
    <property type="match status" value="1"/>
</dbReference>
<name>A0A7J7I0R2_CAMSI</name>
<dbReference type="GO" id="GO:0034605">
    <property type="term" value="P:cellular response to heat"/>
    <property type="evidence" value="ECO:0007669"/>
    <property type="project" value="TreeGrafter"/>
</dbReference>
<feature type="domain" description="Clp ATPase C-terminal" evidence="4">
    <location>
        <begin position="58"/>
        <end position="103"/>
    </location>
</feature>
<dbReference type="GO" id="GO:0005524">
    <property type="term" value="F:ATP binding"/>
    <property type="evidence" value="ECO:0007669"/>
    <property type="project" value="UniProtKB-KW"/>
</dbReference>